<dbReference type="EMBL" id="KN817550">
    <property type="protein sequence ID" value="KJA22388.1"/>
    <property type="molecule type" value="Genomic_DNA"/>
</dbReference>
<dbReference type="Proteomes" id="UP000054270">
    <property type="component" value="Unassembled WGS sequence"/>
</dbReference>
<keyword evidence="3" id="KW-1185">Reference proteome</keyword>
<dbReference type="AlphaFoldDB" id="A0A0D2MFL6"/>
<evidence type="ECO:0000259" key="1">
    <source>
        <dbReference type="Pfam" id="PF20415"/>
    </source>
</evidence>
<dbReference type="InterPro" id="IPR046522">
    <property type="entry name" value="DUF6699"/>
</dbReference>
<feature type="domain" description="DUF6699" evidence="1">
    <location>
        <begin position="72"/>
        <end position="208"/>
    </location>
</feature>
<evidence type="ECO:0000313" key="2">
    <source>
        <dbReference type="EMBL" id="KJA22388.1"/>
    </source>
</evidence>
<dbReference type="Pfam" id="PF20415">
    <property type="entry name" value="DUF6699"/>
    <property type="match status" value="1"/>
</dbReference>
<evidence type="ECO:0000313" key="3">
    <source>
        <dbReference type="Proteomes" id="UP000054270"/>
    </source>
</evidence>
<sequence length="241" mass="25971">MVGTDLNSSLVVPTAQTAQPHNFCNQGMDYCMCDNNCPPPLIPAPPTPLPPLANVPISVHPLLAHHRLSPAIRYDLEAPPSSASLALVLAERVSRQYWGNQPAMNPAIIGSITIRIAGLERPIVVFPARLDQGVVTVDDVLSRVHEAIHSTAVGGDGWDFGTATSTVGGFSWDGHWGTSAHAKIVSGGWMTGIIRRGFHSQIWWGGLAPSTTEMDVWVLHVNITNPSDSRNVLGIRMGKRR</sequence>
<proteinExistence type="predicted"/>
<gene>
    <name evidence="2" type="ORF">HYPSUDRAFT_41014</name>
</gene>
<reference evidence="3" key="1">
    <citation type="submission" date="2014-04" db="EMBL/GenBank/DDBJ databases">
        <title>Evolutionary Origins and Diversification of the Mycorrhizal Mutualists.</title>
        <authorList>
            <consortium name="DOE Joint Genome Institute"/>
            <consortium name="Mycorrhizal Genomics Consortium"/>
            <person name="Kohler A."/>
            <person name="Kuo A."/>
            <person name="Nagy L.G."/>
            <person name="Floudas D."/>
            <person name="Copeland A."/>
            <person name="Barry K.W."/>
            <person name="Cichocki N."/>
            <person name="Veneault-Fourrey C."/>
            <person name="LaButti K."/>
            <person name="Lindquist E.A."/>
            <person name="Lipzen A."/>
            <person name="Lundell T."/>
            <person name="Morin E."/>
            <person name="Murat C."/>
            <person name="Riley R."/>
            <person name="Ohm R."/>
            <person name="Sun H."/>
            <person name="Tunlid A."/>
            <person name="Henrissat B."/>
            <person name="Grigoriev I.V."/>
            <person name="Hibbett D.S."/>
            <person name="Martin F."/>
        </authorList>
    </citation>
    <scope>NUCLEOTIDE SEQUENCE [LARGE SCALE GENOMIC DNA]</scope>
    <source>
        <strain evidence="3">FD-334 SS-4</strain>
    </source>
</reference>
<dbReference type="OrthoDB" id="3172906at2759"/>
<organism evidence="2 3">
    <name type="scientific">Hypholoma sublateritium (strain FD-334 SS-4)</name>
    <dbReference type="NCBI Taxonomy" id="945553"/>
    <lineage>
        <taxon>Eukaryota</taxon>
        <taxon>Fungi</taxon>
        <taxon>Dikarya</taxon>
        <taxon>Basidiomycota</taxon>
        <taxon>Agaricomycotina</taxon>
        <taxon>Agaricomycetes</taxon>
        <taxon>Agaricomycetidae</taxon>
        <taxon>Agaricales</taxon>
        <taxon>Agaricineae</taxon>
        <taxon>Strophariaceae</taxon>
        <taxon>Hypholoma</taxon>
    </lineage>
</organism>
<name>A0A0D2MFL6_HYPSF</name>
<protein>
    <recommendedName>
        <fullName evidence="1">DUF6699 domain-containing protein</fullName>
    </recommendedName>
</protein>
<accession>A0A0D2MFL6</accession>